<reference evidence="2" key="1">
    <citation type="submission" date="2024-02" db="UniProtKB">
        <authorList>
            <consortium name="WormBaseParasite"/>
        </authorList>
    </citation>
    <scope>IDENTIFICATION</scope>
</reference>
<dbReference type="Pfam" id="PF03079">
    <property type="entry name" value="ARD"/>
    <property type="match status" value="1"/>
</dbReference>
<dbReference type="AlphaFoldDB" id="A0AAF3EZS6"/>
<dbReference type="SUPFAM" id="SSF51182">
    <property type="entry name" value="RmlC-like cupins"/>
    <property type="match status" value="1"/>
</dbReference>
<dbReference type="Proteomes" id="UP000887575">
    <property type="component" value="Unassembled WGS sequence"/>
</dbReference>
<name>A0AAF3EZS6_9BILA</name>
<sequence>MQIWHMEPFACGDRRLPHHVFPPKKISPDQLCAITGVQSYKIDVDDTLSMKKRLTLVKTERNVNASDFLTINDSITDLNDKLDELYEPMVKDEDLVLLIVEGICYYDVEPEEDEWIRVQCEKGDLIVIPKGLNHRFTVTPKNFVKVQRFFNKLSDTIQG</sequence>
<dbReference type="GO" id="GO:0006555">
    <property type="term" value="P:methionine metabolic process"/>
    <property type="evidence" value="ECO:0007669"/>
    <property type="project" value="TreeGrafter"/>
</dbReference>
<dbReference type="PANTHER" id="PTHR23418:SF10">
    <property type="entry name" value="INACTIVE ACIREDUCTONE DIOXYGENASE 1-RELATED"/>
    <property type="match status" value="1"/>
</dbReference>
<proteinExistence type="predicted"/>
<organism evidence="1 2">
    <name type="scientific">Mesorhabditis belari</name>
    <dbReference type="NCBI Taxonomy" id="2138241"/>
    <lineage>
        <taxon>Eukaryota</taxon>
        <taxon>Metazoa</taxon>
        <taxon>Ecdysozoa</taxon>
        <taxon>Nematoda</taxon>
        <taxon>Chromadorea</taxon>
        <taxon>Rhabditida</taxon>
        <taxon>Rhabditina</taxon>
        <taxon>Rhabditomorpha</taxon>
        <taxon>Rhabditoidea</taxon>
        <taxon>Rhabditidae</taxon>
        <taxon>Mesorhabditinae</taxon>
        <taxon>Mesorhabditis</taxon>
    </lineage>
</organism>
<evidence type="ECO:0000313" key="2">
    <source>
        <dbReference type="WBParaSite" id="MBELARI_LOCUS19666"/>
    </source>
</evidence>
<dbReference type="Gene3D" id="2.60.120.10">
    <property type="entry name" value="Jelly Rolls"/>
    <property type="match status" value="1"/>
</dbReference>
<dbReference type="InterPro" id="IPR011051">
    <property type="entry name" value="RmlC_Cupin_sf"/>
</dbReference>
<accession>A0AAF3EZS6</accession>
<dbReference type="PANTHER" id="PTHR23418">
    <property type="entry name" value="ACIREDUCTONE DIOXYGENASE"/>
    <property type="match status" value="1"/>
</dbReference>
<evidence type="ECO:0000313" key="1">
    <source>
        <dbReference type="Proteomes" id="UP000887575"/>
    </source>
</evidence>
<protein>
    <submittedName>
        <fullName evidence="2">ARD</fullName>
    </submittedName>
</protein>
<dbReference type="CDD" id="cd02232">
    <property type="entry name" value="cupin_ARD"/>
    <property type="match status" value="1"/>
</dbReference>
<dbReference type="InterPro" id="IPR014710">
    <property type="entry name" value="RmlC-like_jellyroll"/>
</dbReference>
<dbReference type="InterPro" id="IPR004313">
    <property type="entry name" value="ARD"/>
</dbReference>
<keyword evidence="1" id="KW-1185">Reference proteome</keyword>
<dbReference type="GO" id="GO:0010309">
    <property type="term" value="F:acireductone dioxygenase [iron(II)-requiring] activity"/>
    <property type="evidence" value="ECO:0007669"/>
    <property type="project" value="InterPro"/>
</dbReference>
<dbReference type="WBParaSite" id="MBELARI_LOCUS19666">
    <property type="protein sequence ID" value="MBELARI_LOCUS19666"/>
    <property type="gene ID" value="MBELARI_LOCUS19666"/>
</dbReference>